<dbReference type="EMBL" id="OUUZ01000013">
    <property type="protein sequence ID" value="SPQ24446.1"/>
    <property type="molecule type" value="Genomic_DNA"/>
</dbReference>
<dbReference type="AlphaFoldDB" id="A0A3S4AW46"/>
<evidence type="ECO:0000313" key="2">
    <source>
        <dbReference type="Proteomes" id="UP000289323"/>
    </source>
</evidence>
<dbReference type="Proteomes" id="UP000289323">
    <property type="component" value="Unassembled WGS sequence"/>
</dbReference>
<accession>A0A3S4AW46</accession>
<organism evidence="1 2">
    <name type="scientific">Thermothielavioides terrestris</name>
    <dbReference type="NCBI Taxonomy" id="2587410"/>
    <lineage>
        <taxon>Eukaryota</taxon>
        <taxon>Fungi</taxon>
        <taxon>Dikarya</taxon>
        <taxon>Ascomycota</taxon>
        <taxon>Pezizomycotina</taxon>
        <taxon>Sordariomycetes</taxon>
        <taxon>Sordariomycetidae</taxon>
        <taxon>Sordariales</taxon>
        <taxon>Chaetomiaceae</taxon>
        <taxon>Thermothielavioides</taxon>
    </lineage>
</organism>
<name>A0A3S4AW46_9PEZI</name>
<evidence type="ECO:0000313" key="1">
    <source>
        <dbReference type="EMBL" id="SPQ24446.1"/>
    </source>
</evidence>
<proteinExistence type="predicted"/>
<gene>
    <name evidence="1" type="ORF">TT172_LOCUS6865</name>
</gene>
<reference evidence="1 2" key="1">
    <citation type="submission" date="2018-04" db="EMBL/GenBank/DDBJ databases">
        <authorList>
            <person name="Huttner S."/>
            <person name="Dainat J."/>
        </authorList>
    </citation>
    <scope>NUCLEOTIDE SEQUENCE [LARGE SCALE GENOMIC DNA]</scope>
</reference>
<sequence length="133" mass="14889">MLDRLRSETLGLLGGIDEIFPFYLTASFLDGGYTCCSMIMALSSAFGNDCLIFYDRDDLGYTVLDNLMITVPLSHRSVRPEHVSARLNPPDHSPGEEKDIWGRWDANSPDVRALFRHGYSRIQQSESMPSATA</sequence>
<protein>
    <submittedName>
        <fullName evidence="1">Cec6d664-f44a-43ae-84dc-31359c6503b3</fullName>
    </submittedName>
</protein>